<keyword evidence="1" id="KW-0472">Membrane</keyword>
<feature type="transmembrane region" description="Helical" evidence="1">
    <location>
        <begin position="84"/>
        <end position="101"/>
    </location>
</feature>
<keyword evidence="1" id="KW-1133">Transmembrane helix</keyword>
<feature type="transmembrane region" description="Helical" evidence="1">
    <location>
        <begin position="108"/>
        <end position="137"/>
    </location>
</feature>
<keyword evidence="1" id="KW-0812">Transmembrane</keyword>
<dbReference type="AlphaFoldDB" id="X1EW88"/>
<dbReference type="PANTHER" id="PTHR35342">
    <property type="entry name" value="TRICARBOXYLIC TRANSPORT PROTEIN"/>
    <property type="match status" value="1"/>
</dbReference>
<evidence type="ECO:0000256" key="1">
    <source>
        <dbReference type="SAM" id="Phobius"/>
    </source>
</evidence>
<evidence type="ECO:0000313" key="3">
    <source>
        <dbReference type="EMBL" id="GAH21434.1"/>
    </source>
</evidence>
<dbReference type="EMBL" id="BARU01001851">
    <property type="protein sequence ID" value="GAH21434.1"/>
    <property type="molecule type" value="Genomic_DNA"/>
</dbReference>
<protein>
    <recommendedName>
        <fullName evidence="2">DUF112 domain-containing protein</fullName>
    </recommendedName>
</protein>
<dbReference type="InterPro" id="IPR002823">
    <property type="entry name" value="DUF112_TM"/>
</dbReference>
<organism evidence="3">
    <name type="scientific">marine sediment metagenome</name>
    <dbReference type="NCBI Taxonomy" id="412755"/>
    <lineage>
        <taxon>unclassified sequences</taxon>
        <taxon>metagenomes</taxon>
        <taxon>ecological metagenomes</taxon>
    </lineage>
</organism>
<feature type="transmembrane region" description="Helical" evidence="1">
    <location>
        <begin position="13"/>
        <end position="36"/>
    </location>
</feature>
<reference evidence="3" key="1">
    <citation type="journal article" date="2014" name="Front. Microbiol.">
        <title>High frequency of phylogenetically diverse reductive dehalogenase-homologous genes in deep subseafloor sedimentary metagenomes.</title>
        <authorList>
            <person name="Kawai M."/>
            <person name="Futagami T."/>
            <person name="Toyoda A."/>
            <person name="Takaki Y."/>
            <person name="Nishi S."/>
            <person name="Hori S."/>
            <person name="Arai W."/>
            <person name="Tsubouchi T."/>
            <person name="Morono Y."/>
            <person name="Uchiyama I."/>
            <person name="Ito T."/>
            <person name="Fujiyama A."/>
            <person name="Inagaki F."/>
            <person name="Takami H."/>
        </authorList>
    </citation>
    <scope>NUCLEOTIDE SEQUENCE</scope>
    <source>
        <strain evidence="3">Expedition CK06-06</strain>
    </source>
</reference>
<accession>X1EW88</accession>
<proteinExistence type="predicted"/>
<feature type="transmembrane region" description="Helical" evidence="1">
    <location>
        <begin position="164"/>
        <end position="185"/>
    </location>
</feature>
<comment type="caution">
    <text evidence="3">The sequence shown here is derived from an EMBL/GenBank/DDBJ whole genome shotgun (WGS) entry which is preliminary data.</text>
</comment>
<sequence>ANNAALGGTWIPALVFGVPGDSITAIVLGAMLMYGLKPGPLIFRQSPDLVKGIFVIALISQFFLIPIGLLGIKAYGRILSLPRNIIMVFVLIFSVVGSYAIRNSIFDIYIMLFFGVVGYIFENLNIPLAPMVLGIILGPMIEDNLRVGLIKTGGNYLPFLTNPISAVLVLLIIFTFFSNNIINLFRMIFRKNK</sequence>
<evidence type="ECO:0000259" key="2">
    <source>
        <dbReference type="Pfam" id="PF01970"/>
    </source>
</evidence>
<dbReference type="Pfam" id="PF01970">
    <property type="entry name" value="TctA"/>
    <property type="match status" value="1"/>
</dbReference>
<dbReference type="PANTHER" id="PTHR35342:SF5">
    <property type="entry name" value="TRICARBOXYLIC TRANSPORT PROTEIN"/>
    <property type="match status" value="1"/>
</dbReference>
<feature type="transmembrane region" description="Helical" evidence="1">
    <location>
        <begin position="48"/>
        <end position="72"/>
    </location>
</feature>
<name>X1EW88_9ZZZZ</name>
<gene>
    <name evidence="3" type="ORF">S03H2_04623</name>
</gene>
<feature type="domain" description="DUF112" evidence="2">
    <location>
        <begin position="1"/>
        <end position="133"/>
    </location>
</feature>
<feature type="non-terminal residue" evidence="3">
    <location>
        <position position="1"/>
    </location>
</feature>